<evidence type="ECO:0000256" key="1">
    <source>
        <dbReference type="SAM" id="MobiDB-lite"/>
    </source>
</evidence>
<organism evidence="2 3">
    <name type="scientific">Moritella yayanosii</name>
    <dbReference type="NCBI Taxonomy" id="69539"/>
    <lineage>
        <taxon>Bacteria</taxon>
        <taxon>Pseudomonadati</taxon>
        <taxon>Pseudomonadota</taxon>
        <taxon>Gammaproteobacteria</taxon>
        <taxon>Alteromonadales</taxon>
        <taxon>Moritellaceae</taxon>
        <taxon>Moritella</taxon>
    </lineage>
</organism>
<dbReference type="AlphaFoldDB" id="A0A330LLR0"/>
<name>A0A330LLR0_9GAMM</name>
<dbReference type="EMBL" id="LS483250">
    <property type="protein sequence ID" value="SQD76788.1"/>
    <property type="molecule type" value="Genomic_DNA"/>
</dbReference>
<accession>A0A330LLR0</accession>
<evidence type="ECO:0000313" key="2">
    <source>
        <dbReference type="EMBL" id="SQD76788.1"/>
    </source>
</evidence>
<gene>
    <name evidence="2" type="ORF">MORIYA_0310</name>
</gene>
<feature type="compositionally biased region" description="Polar residues" evidence="1">
    <location>
        <begin position="305"/>
        <end position="322"/>
    </location>
</feature>
<reference evidence="3" key="1">
    <citation type="submission" date="2018-05" db="EMBL/GenBank/DDBJ databases">
        <authorList>
            <person name="Cea G.-C."/>
            <person name="William W."/>
        </authorList>
    </citation>
    <scope>NUCLEOTIDE SEQUENCE [LARGE SCALE GENOMIC DNA]</scope>
    <source>
        <strain evidence="3">DB21MT 5</strain>
    </source>
</reference>
<keyword evidence="3" id="KW-1185">Reference proteome</keyword>
<protein>
    <submittedName>
        <fullName evidence="2">Uncharacterized protein</fullName>
    </submittedName>
</protein>
<proteinExistence type="predicted"/>
<dbReference type="Proteomes" id="UP000250163">
    <property type="component" value="Chromosome MORIYA"/>
</dbReference>
<feature type="region of interest" description="Disordered" evidence="1">
    <location>
        <begin position="282"/>
        <end position="332"/>
    </location>
</feature>
<evidence type="ECO:0000313" key="3">
    <source>
        <dbReference type="Proteomes" id="UP000250163"/>
    </source>
</evidence>
<dbReference type="RefSeq" id="WP_112712089.1">
    <property type="nucleotide sequence ID" value="NZ_LS483250.1"/>
</dbReference>
<dbReference type="KEGG" id="mya:MORIYA_0310"/>
<sequence length="340" mass="36772">MEAKLAVVTDLESKGRQGAYVEGKGFINDKTNSTLESSANTVLHENQHHVDAANAPVVEGVNYDGNRDEYADMIADDAVDYLQFNYSNNDKGSFGGFNLQVGSKGNANIAKNTQEFVTLRQENPDTVDYRTLTDTERSVIATLADGDATKERQLTAAGCALTRCSNQYTEGSDNYNYYKALEVEGAVEKDAQQVLVNYSDSGLVQGTTYPVAKKVVTENKFTYSDSDKGKDILTRGYGYREENLKKIVSEIIDKSGLPEGAVKIVKDVTQLAVIVLPAVAGSKSGKPATKSTRDYGKNTWKKGQSKQQTDSGSASQNGNGSDNIGIKGSEVSDRVIIVPK</sequence>
<dbReference type="OrthoDB" id="5877938at2"/>